<keyword evidence="1 3" id="KW-0378">Hydrolase</keyword>
<dbReference type="Gene3D" id="3.60.15.10">
    <property type="entry name" value="Ribonuclease Z/Hydroxyacylglutathione hydrolase-like"/>
    <property type="match status" value="1"/>
</dbReference>
<protein>
    <submittedName>
        <fullName evidence="3">MBL fold metallo-hydrolase</fullName>
    </submittedName>
</protein>
<dbReference type="SUPFAM" id="SSF56281">
    <property type="entry name" value="Metallo-hydrolase/oxidoreductase"/>
    <property type="match status" value="1"/>
</dbReference>
<evidence type="ECO:0000259" key="2">
    <source>
        <dbReference type="SMART" id="SM00849"/>
    </source>
</evidence>
<dbReference type="GO" id="GO:0042781">
    <property type="term" value="F:3'-tRNA processing endoribonuclease activity"/>
    <property type="evidence" value="ECO:0007669"/>
    <property type="project" value="TreeGrafter"/>
</dbReference>
<gene>
    <name evidence="3" type="ORF">FKG95_05850</name>
</gene>
<dbReference type="PANTHER" id="PTHR46018:SF2">
    <property type="entry name" value="ZINC PHOSPHODIESTERASE ELAC PROTEIN 1"/>
    <property type="match status" value="1"/>
</dbReference>
<sequence length="295" mass="32531">MKITLLGTGTPAPSLTRQSSGYLIEIGNDVIVMDHGPGAQHRLLEAGSHPTKVSHLFISHMHYDHMLDYPRLLLQRWDMGAGKIPELKVYGPQPLVRITDRIIGEDSVFGLDIESRVSHQASKDVYVSRGGVLPRKKPAPVLREVVPGDVIEGDAWRVTVGEANHFQPILDCLGFRMETDAGVLVYSGDSGGVPAGMVELCENADMLIHMCHFASGMEPTDAYRQASGNHMDIAEIAKRANVRTVVLSHMIHLLDQPAVMEQLVTEMKSVYDGNIIIGRDLMKLSLNVDYPHRVD</sequence>
<dbReference type="InterPro" id="IPR036866">
    <property type="entry name" value="RibonucZ/Hydroxyglut_hydro"/>
</dbReference>
<dbReference type="Pfam" id="PF12706">
    <property type="entry name" value="Lactamase_B_2"/>
    <property type="match status" value="1"/>
</dbReference>
<dbReference type="RefSeq" id="WP_142895396.1">
    <property type="nucleotide sequence ID" value="NZ_ML660053.1"/>
</dbReference>
<dbReference type="PANTHER" id="PTHR46018">
    <property type="entry name" value="ZINC PHOSPHODIESTERASE ELAC PROTEIN 1"/>
    <property type="match status" value="1"/>
</dbReference>
<dbReference type="EMBL" id="VHSH01000002">
    <property type="protein sequence ID" value="TQV81765.1"/>
    <property type="molecule type" value="Genomic_DNA"/>
</dbReference>
<evidence type="ECO:0000256" key="1">
    <source>
        <dbReference type="ARBA" id="ARBA00022801"/>
    </source>
</evidence>
<accession>A0A545TX17</accession>
<feature type="domain" description="Metallo-beta-lactamase" evidence="2">
    <location>
        <begin position="18"/>
        <end position="230"/>
    </location>
</feature>
<dbReference type="Proteomes" id="UP000315252">
    <property type="component" value="Unassembled WGS sequence"/>
</dbReference>
<organism evidence="3 4">
    <name type="scientific">Denitrobaculum tricleocarpae</name>
    <dbReference type="NCBI Taxonomy" id="2591009"/>
    <lineage>
        <taxon>Bacteria</taxon>
        <taxon>Pseudomonadati</taxon>
        <taxon>Pseudomonadota</taxon>
        <taxon>Alphaproteobacteria</taxon>
        <taxon>Rhodospirillales</taxon>
        <taxon>Rhodospirillaceae</taxon>
        <taxon>Denitrobaculum</taxon>
    </lineage>
</organism>
<evidence type="ECO:0000313" key="4">
    <source>
        <dbReference type="Proteomes" id="UP000315252"/>
    </source>
</evidence>
<reference evidence="3 4" key="1">
    <citation type="submission" date="2019-06" db="EMBL/GenBank/DDBJ databases">
        <title>Whole genome sequence for Rhodospirillaceae sp. R148.</title>
        <authorList>
            <person name="Wang G."/>
        </authorList>
    </citation>
    <scope>NUCLEOTIDE SEQUENCE [LARGE SCALE GENOMIC DNA]</scope>
    <source>
        <strain evidence="3 4">R148</strain>
    </source>
</reference>
<dbReference type="InterPro" id="IPR044094">
    <property type="entry name" value="AtsA-like_MBL-fold"/>
</dbReference>
<dbReference type="AlphaFoldDB" id="A0A545TX17"/>
<name>A0A545TX17_9PROT</name>
<comment type="caution">
    <text evidence="3">The sequence shown here is derived from an EMBL/GenBank/DDBJ whole genome shotgun (WGS) entry which is preliminary data.</text>
</comment>
<dbReference type="InterPro" id="IPR001279">
    <property type="entry name" value="Metallo-B-lactamas"/>
</dbReference>
<dbReference type="SMART" id="SM00849">
    <property type="entry name" value="Lactamase_B"/>
    <property type="match status" value="1"/>
</dbReference>
<dbReference type="OrthoDB" id="9803916at2"/>
<keyword evidence="4" id="KW-1185">Reference proteome</keyword>
<proteinExistence type="predicted"/>
<dbReference type="CDD" id="cd07719">
    <property type="entry name" value="arylsulfatase_AtsA-like_MBL-fold"/>
    <property type="match status" value="1"/>
</dbReference>
<evidence type="ECO:0000313" key="3">
    <source>
        <dbReference type="EMBL" id="TQV81765.1"/>
    </source>
</evidence>